<reference evidence="6 7" key="1">
    <citation type="submission" date="2019-12" db="EMBL/GenBank/DDBJ databases">
        <title>Genomic-based taxomic classification of the family Erythrobacteraceae.</title>
        <authorList>
            <person name="Xu L."/>
        </authorList>
    </citation>
    <scope>NUCLEOTIDE SEQUENCE [LARGE SCALE GENOMIC DNA]</scope>
    <source>
        <strain evidence="6 7">MCCC 1K02066</strain>
    </source>
</reference>
<dbReference type="EC" id="2.7.7.65" evidence="1"/>
<gene>
    <name evidence="6" type="ORF">GRI75_05520</name>
</gene>
<evidence type="ECO:0000256" key="1">
    <source>
        <dbReference type="ARBA" id="ARBA00012528"/>
    </source>
</evidence>
<dbReference type="PANTHER" id="PTHR45138:SF9">
    <property type="entry name" value="DIGUANYLATE CYCLASE DGCM-RELATED"/>
    <property type="match status" value="1"/>
</dbReference>
<feature type="region of interest" description="Disordered" evidence="3">
    <location>
        <begin position="309"/>
        <end position="329"/>
    </location>
</feature>
<dbReference type="PANTHER" id="PTHR45138">
    <property type="entry name" value="REGULATORY COMPONENTS OF SENSORY TRANSDUCTION SYSTEM"/>
    <property type="match status" value="1"/>
</dbReference>
<evidence type="ECO:0000256" key="2">
    <source>
        <dbReference type="ARBA" id="ARBA00034247"/>
    </source>
</evidence>
<accession>A0A6I4UTK4</accession>
<organism evidence="6 7">
    <name type="scientific">Croceibacterium soli</name>
    <dbReference type="NCBI Taxonomy" id="1739690"/>
    <lineage>
        <taxon>Bacteria</taxon>
        <taxon>Pseudomonadati</taxon>
        <taxon>Pseudomonadota</taxon>
        <taxon>Alphaproteobacteria</taxon>
        <taxon>Sphingomonadales</taxon>
        <taxon>Erythrobacteraceae</taxon>
        <taxon>Croceibacterium</taxon>
    </lineage>
</organism>
<keyword evidence="4" id="KW-1133">Transmembrane helix</keyword>
<evidence type="ECO:0000313" key="7">
    <source>
        <dbReference type="Proteomes" id="UP000469159"/>
    </source>
</evidence>
<keyword evidence="7" id="KW-1185">Reference proteome</keyword>
<feature type="transmembrane region" description="Helical" evidence="4">
    <location>
        <begin position="97"/>
        <end position="118"/>
    </location>
</feature>
<protein>
    <recommendedName>
        <fullName evidence="1">diguanylate cyclase</fullName>
        <ecNumber evidence="1">2.7.7.65</ecNumber>
    </recommendedName>
</protein>
<dbReference type="RefSeq" id="WP_160745936.1">
    <property type="nucleotide sequence ID" value="NZ_WTYK01000002.1"/>
</dbReference>
<feature type="transmembrane region" description="Helical" evidence="4">
    <location>
        <begin position="50"/>
        <end position="67"/>
    </location>
</feature>
<dbReference type="Proteomes" id="UP000469159">
    <property type="component" value="Unassembled WGS sequence"/>
</dbReference>
<dbReference type="InterPro" id="IPR043128">
    <property type="entry name" value="Rev_trsase/Diguanyl_cyclase"/>
</dbReference>
<dbReference type="InterPro" id="IPR029787">
    <property type="entry name" value="Nucleotide_cyclase"/>
</dbReference>
<comment type="catalytic activity">
    <reaction evidence="2">
        <text>2 GTP = 3',3'-c-di-GMP + 2 diphosphate</text>
        <dbReference type="Rhea" id="RHEA:24898"/>
        <dbReference type="ChEBI" id="CHEBI:33019"/>
        <dbReference type="ChEBI" id="CHEBI:37565"/>
        <dbReference type="ChEBI" id="CHEBI:58805"/>
        <dbReference type="EC" id="2.7.7.65"/>
    </reaction>
</comment>
<dbReference type="Gene3D" id="3.30.70.270">
    <property type="match status" value="1"/>
</dbReference>
<dbReference type="PROSITE" id="PS50887">
    <property type="entry name" value="GGDEF"/>
    <property type="match status" value="1"/>
</dbReference>
<feature type="transmembrane region" description="Helical" evidence="4">
    <location>
        <begin position="74"/>
        <end position="91"/>
    </location>
</feature>
<keyword evidence="4" id="KW-0472">Membrane</keyword>
<dbReference type="InterPro" id="IPR000160">
    <property type="entry name" value="GGDEF_dom"/>
</dbReference>
<comment type="caution">
    <text evidence="6">The sequence shown here is derived from an EMBL/GenBank/DDBJ whole genome shotgun (WGS) entry which is preliminary data.</text>
</comment>
<dbReference type="OrthoDB" id="9812260at2"/>
<dbReference type="CDD" id="cd01949">
    <property type="entry name" value="GGDEF"/>
    <property type="match status" value="1"/>
</dbReference>
<name>A0A6I4UTK4_9SPHN</name>
<evidence type="ECO:0000259" key="5">
    <source>
        <dbReference type="PROSITE" id="PS50887"/>
    </source>
</evidence>
<dbReference type="InterPro" id="IPR050469">
    <property type="entry name" value="Diguanylate_Cyclase"/>
</dbReference>
<dbReference type="AlphaFoldDB" id="A0A6I4UTK4"/>
<keyword evidence="4" id="KW-0812">Transmembrane</keyword>
<dbReference type="GO" id="GO:0052621">
    <property type="term" value="F:diguanylate cyclase activity"/>
    <property type="evidence" value="ECO:0007669"/>
    <property type="project" value="UniProtKB-EC"/>
</dbReference>
<evidence type="ECO:0000256" key="4">
    <source>
        <dbReference type="SAM" id="Phobius"/>
    </source>
</evidence>
<feature type="compositionally biased region" description="Basic and acidic residues" evidence="3">
    <location>
        <begin position="309"/>
        <end position="318"/>
    </location>
</feature>
<feature type="domain" description="GGDEF" evidence="5">
    <location>
        <begin position="155"/>
        <end position="284"/>
    </location>
</feature>
<sequence length="329" mass="36037">MHWAPPMSNAVERAFGKMVRLRPATAWVVVLSCMAAAALADYLTGRDLWFGPVYLLVICIATWSLGWREGQVTGIACMVLTFGLNGVSLYPHGAANFGWNLGLRFVAISIVVVVIAGARRAYVREWWLARTDVLTKALNRQAFFELAPAIIDPHRWRLLVYADLDGMKTVNDVHGHAAGDACLRAFGAAVRSMIRRTDIFARVGGDEFLIYMSVKDESAAKAVARRLHETMNGVTVESGPLKCSVGGLIVPPGEASMDSLVRSADGLMYEAKLRGASLQLGTALDGEFARPGQPAARALPTQRIPWWTRRDDDRRADGGSDQALPWMLR</sequence>
<dbReference type="SUPFAM" id="SSF55073">
    <property type="entry name" value="Nucleotide cyclase"/>
    <property type="match status" value="1"/>
</dbReference>
<dbReference type="SMART" id="SM00267">
    <property type="entry name" value="GGDEF"/>
    <property type="match status" value="1"/>
</dbReference>
<dbReference type="EMBL" id="WTYK01000002">
    <property type="protein sequence ID" value="MXP41104.1"/>
    <property type="molecule type" value="Genomic_DNA"/>
</dbReference>
<evidence type="ECO:0000313" key="6">
    <source>
        <dbReference type="EMBL" id="MXP41104.1"/>
    </source>
</evidence>
<proteinExistence type="predicted"/>
<evidence type="ECO:0000256" key="3">
    <source>
        <dbReference type="SAM" id="MobiDB-lite"/>
    </source>
</evidence>
<dbReference type="Pfam" id="PF00990">
    <property type="entry name" value="GGDEF"/>
    <property type="match status" value="1"/>
</dbReference>
<dbReference type="NCBIfam" id="TIGR00254">
    <property type="entry name" value="GGDEF"/>
    <property type="match status" value="1"/>
</dbReference>